<reference evidence="2" key="1">
    <citation type="submission" date="2025-08" db="UniProtKB">
        <authorList>
            <consortium name="RefSeq"/>
        </authorList>
    </citation>
    <scope>IDENTIFICATION</scope>
</reference>
<dbReference type="InterPro" id="IPR036412">
    <property type="entry name" value="HAD-like_sf"/>
</dbReference>
<dbReference type="RefSeq" id="XP_045580100.1">
    <property type="nucleotide sequence ID" value="XM_045724144.1"/>
</dbReference>
<evidence type="ECO:0000313" key="2">
    <source>
        <dbReference type="RefSeq" id="XP_045580100.1"/>
    </source>
</evidence>
<dbReference type="GeneID" id="106609721"/>
<accession>A0ABM3F9W0</accession>
<organism evidence="1 2">
    <name type="scientific">Salmo salar</name>
    <name type="common">Atlantic salmon</name>
    <dbReference type="NCBI Taxonomy" id="8030"/>
    <lineage>
        <taxon>Eukaryota</taxon>
        <taxon>Metazoa</taxon>
        <taxon>Chordata</taxon>
        <taxon>Craniata</taxon>
        <taxon>Vertebrata</taxon>
        <taxon>Euteleostomi</taxon>
        <taxon>Actinopterygii</taxon>
        <taxon>Neopterygii</taxon>
        <taxon>Teleostei</taxon>
        <taxon>Protacanthopterygii</taxon>
        <taxon>Salmoniformes</taxon>
        <taxon>Salmonidae</taxon>
        <taxon>Salmoninae</taxon>
        <taxon>Salmo</taxon>
    </lineage>
</organism>
<dbReference type="Gene3D" id="3.40.50.1000">
    <property type="entry name" value="HAD superfamily/HAD-like"/>
    <property type="match status" value="1"/>
</dbReference>
<gene>
    <name evidence="2" type="primary">LOC106609721</name>
</gene>
<sequence>MCILKAVETAAQRQAKTVGKPNHFMYDCVASQFGLGSARSLMVGDRLDADILLGSNCGLKTLLTLTGVSTVADAEAHQESGCPERLGMVPDYCVESIAELLPALQG</sequence>
<dbReference type="Proteomes" id="UP001652741">
    <property type="component" value="Chromosome ssa01"/>
</dbReference>
<dbReference type="PANTHER" id="PTHR19288">
    <property type="entry name" value="4-NITROPHENYLPHOSPHATASE-RELATED"/>
    <property type="match status" value="1"/>
</dbReference>
<protein>
    <submittedName>
        <fullName evidence="2">Glycerol-3-phosphate phosphatase-like</fullName>
    </submittedName>
</protein>
<dbReference type="PANTHER" id="PTHR19288:SF92">
    <property type="entry name" value="GLYCEROL-3-PHOSPHATE PHOSPHATASE"/>
    <property type="match status" value="1"/>
</dbReference>
<keyword evidence="1" id="KW-1185">Reference proteome</keyword>
<proteinExistence type="predicted"/>
<dbReference type="SUPFAM" id="SSF56784">
    <property type="entry name" value="HAD-like"/>
    <property type="match status" value="1"/>
</dbReference>
<evidence type="ECO:0000313" key="1">
    <source>
        <dbReference type="Proteomes" id="UP001652741"/>
    </source>
</evidence>
<dbReference type="Pfam" id="PF13242">
    <property type="entry name" value="Hydrolase_like"/>
    <property type="match status" value="1"/>
</dbReference>
<dbReference type="InterPro" id="IPR023214">
    <property type="entry name" value="HAD_sf"/>
</dbReference>
<name>A0ABM3F9W0_SALSA</name>